<name>A0A241XWD5_PSEAI</name>
<evidence type="ECO:0000313" key="2">
    <source>
        <dbReference type="Proteomes" id="UP000194857"/>
    </source>
</evidence>
<proteinExistence type="predicted"/>
<sequence length="120" mass="13449">MSDTTTRLHLVARQEIDQQPRFRLLQSGSEVTCVDSRVAAEWVGACTISFCLEGVHRCDVLPSVDEALLAAWLLSSPLSGASDIRVEGSLRRDGYKSMLDWGEMRLGKVLLRELLSWWSL</sequence>
<comment type="caution">
    <text evidence="1">The sequence shown here is derived from an EMBL/GenBank/DDBJ whole genome shotgun (WGS) entry which is preliminary data.</text>
</comment>
<organism evidence="1 2">
    <name type="scientific">Pseudomonas aeruginosa</name>
    <dbReference type="NCBI Taxonomy" id="287"/>
    <lineage>
        <taxon>Bacteria</taxon>
        <taxon>Pseudomonadati</taxon>
        <taxon>Pseudomonadota</taxon>
        <taxon>Gammaproteobacteria</taxon>
        <taxon>Pseudomonadales</taxon>
        <taxon>Pseudomonadaceae</taxon>
        <taxon>Pseudomonas</taxon>
    </lineage>
</organism>
<dbReference type="Proteomes" id="UP000194857">
    <property type="component" value="Unassembled WGS sequence"/>
</dbReference>
<dbReference type="EMBL" id="NFFZ01000001">
    <property type="protein sequence ID" value="OTI65820.1"/>
    <property type="molecule type" value="Genomic_DNA"/>
</dbReference>
<protein>
    <submittedName>
        <fullName evidence="1">Uncharacterized protein</fullName>
    </submittedName>
</protein>
<gene>
    <name evidence="1" type="ORF">CAZ10_00650</name>
</gene>
<reference evidence="1 2" key="1">
    <citation type="submission" date="2017-05" db="EMBL/GenBank/DDBJ databases">
        <authorList>
            <person name="Song R."/>
            <person name="Chenine A.L."/>
            <person name="Ruprecht R.M."/>
        </authorList>
    </citation>
    <scope>NUCLEOTIDE SEQUENCE [LARGE SCALE GENOMIC DNA]</scope>
    <source>
        <strain evidence="1 2">S567_C10_BS</strain>
    </source>
</reference>
<evidence type="ECO:0000313" key="1">
    <source>
        <dbReference type="EMBL" id="OTI65820.1"/>
    </source>
</evidence>
<accession>A0A241XWD5</accession>
<dbReference type="AlphaFoldDB" id="A0A241XWD5"/>